<organism evidence="8 9">
    <name type="scientific">Nonomuraea terrae</name>
    <dbReference type="NCBI Taxonomy" id="2530383"/>
    <lineage>
        <taxon>Bacteria</taxon>
        <taxon>Bacillati</taxon>
        <taxon>Actinomycetota</taxon>
        <taxon>Actinomycetes</taxon>
        <taxon>Streptosporangiales</taxon>
        <taxon>Streptosporangiaceae</taxon>
        <taxon>Nonomuraea</taxon>
    </lineage>
</organism>
<dbReference type="CDD" id="cd06559">
    <property type="entry name" value="Endonuclease_V"/>
    <property type="match status" value="1"/>
</dbReference>
<dbReference type="EC" id="3.1.21.7" evidence="6"/>
<dbReference type="Proteomes" id="UP000295302">
    <property type="component" value="Unassembled WGS sequence"/>
</dbReference>
<dbReference type="GO" id="GO:0006281">
    <property type="term" value="P:DNA repair"/>
    <property type="evidence" value="ECO:0007669"/>
    <property type="project" value="UniProtKB-UniRule"/>
</dbReference>
<evidence type="ECO:0000256" key="4">
    <source>
        <dbReference type="ARBA" id="ARBA00022759"/>
    </source>
</evidence>
<dbReference type="PANTHER" id="PTHR28511:SF1">
    <property type="entry name" value="ENDONUCLEASE V"/>
    <property type="match status" value="1"/>
</dbReference>
<dbReference type="Gene3D" id="3.30.2170.10">
    <property type="entry name" value="archaeoglobus fulgidus dsm 4304 superfamily"/>
    <property type="match status" value="1"/>
</dbReference>
<feature type="compositionally biased region" description="Low complexity" evidence="7">
    <location>
        <begin position="8"/>
        <end position="20"/>
    </location>
</feature>
<dbReference type="HAMAP" id="MF_00801">
    <property type="entry name" value="Endonuclease_5"/>
    <property type="match status" value="1"/>
</dbReference>
<comment type="catalytic activity">
    <reaction evidence="6">
        <text>Endonucleolytic cleavage at apurinic or apyrimidinic sites to products with a 5'-phosphate.</text>
        <dbReference type="EC" id="3.1.21.7"/>
    </reaction>
</comment>
<keyword evidence="2 6" id="KW-0963">Cytoplasm</keyword>
<keyword evidence="4 6" id="KW-0255">Endonuclease</keyword>
<proteinExistence type="inferred from homology"/>
<dbReference type="AlphaFoldDB" id="A0A4V2YKD5"/>
<protein>
    <recommendedName>
        <fullName evidence="6">Endonuclease V</fullName>
        <ecNumber evidence="6">3.1.21.7</ecNumber>
    </recommendedName>
    <alternativeName>
        <fullName evidence="6">Deoxyinosine 3'endonuclease</fullName>
    </alternativeName>
    <alternativeName>
        <fullName evidence="6">Deoxyribonuclease V</fullName>
        <shortName evidence="6">DNase V</shortName>
    </alternativeName>
</protein>
<keyword evidence="6" id="KW-0234">DNA repair</keyword>
<gene>
    <name evidence="6" type="primary">nfi</name>
    <name evidence="8" type="ORF">E1286_31130</name>
</gene>
<dbReference type="PANTHER" id="PTHR28511">
    <property type="entry name" value="ENDONUCLEASE V"/>
    <property type="match status" value="1"/>
</dbReference>
<dbReference type="GO" id="GO:0000287">
    <property type="term" value="F:magnesium ion binding"/>
    <property type="evidence" value="ECO:0007669"/>
    <property type="project" value="UniProtKB-UniRule"/>
</dbReference>
<keyword evidence="6" id="KW-0460">Magnesium</keyword>
<keyword evidence="3 6" id="KW-0540">Nuclease</keyword>
<comment type="function">
    <text evidence="6">DNA repair enzyme involved in the repair of deaminated bases. Selectively cleaves double-stranded DNA at the second phosphodiester bond 3' to a deoxyinosine leaving behind the intact lesion on the nicked DNA.</text>
</comment>
<evidence type="ECO:0000256" key="6">
    <source>
        <dbReference type="HAMAP-Rule" id="MF_00801"/>
    </source>
</evidence>
<keyword evidence="9" id="KW-1185">Reference proteome</keyword>
<dbReference type="GO" id="GO:0005737">
    <property type="term" value="C:cytoplasm"/>
    <property type="evidence" value="ECO:0007669"/>
    <property type="project" value="UniProtKB-SubCell"/>
</dbReference>
<evidence type="ECO:0000256" key="2">
    <source>
        <dbReference type="ARBA" id="ARBA00022490"/>
    </source>
</evidence>
<keyword evidence="5 6" id="KW-0378">Hydrolase</keyword>
<evidence type="ECO:0000313" key="8">
    <source>
        <dbReference type="EMBL" id="TDD42267.1"/>
    </source>
</evidence>
<evidence type="ECO:0000256" key="1">
    <source>
        <dbReference type="ARBA" id="ARBA00004496"/>
    </source>
</evidence>
<dbReference type="InterPro" id="IPR007581">
    <property type="entry name" value="Endonuclease-V"/>
</dbReference>
<comment type="cofactor">
    <cofactor evidence="6">
        <name>Mg(2+)</name>
        <dbReference type="ChEBI" id="CHEBI:18420"/>
    </cofactor>
</comment>
<evidence type="ECO:0000313" key="9">
    <source>
        <dbReference type="Proteomes" id="UP000295302"/>
    </source>
</evidence>
<evidence type="ECO:0000256" key="5">
    <source>
        <dbReference type="ARBA" id="ARBA00022801"/>
    </source>
</evidence>
<evidence type="ECO:0000256" key="3">
    <source>
        <dbReference type="ARBA" id="ARBA00022722"/>
    </source>
</evidence>
<feature type="region of interest" description="Disordered" evidence="7">
    <location>
        <begin position="1"/>
        <end position="21"/>
    </location>
</feature>
<keyword evidence="6" id="KW-0479">Metal-binding</keyword>
<evidence type="ECO:0000256" key="7">
    <source>
        <dbReference type="SAM" id="MobiDB-lite"/>
    </source>
</evidence>
<name>A0A4V2YKD5_9ACTN</name>
<comment type="caution">
    <text evidence="8">The sequence shown here is derived from an EMBL/GenBank/DDBJ whole genome shotgun (WGS) entry which is preliminary data.</text>
</comment>
<dbReference type="GO" id="GO:0043737">
    <property type="term" value="F:deoxyribonuclease V activity"/>
    <property type="evidence" value="ECO:0007669"/>
    <property type="project" value="UniProtKB-UniRule"/>
</dbReference>
<comment type="subcellular location">
    <subcellularLocation>
        <location evidence="1 6">Cytoplasm</location>
    </subcellularLocation>
</comment>
<keyword evidence="6" id="KW-0227">DNA damage</keyword>
<sequence length="245" mass="26009">MPPTLPNASPDASPDASPADRYSVGPVQVEQLHPWPSSVAEAEAVQDRLRGHVELTGPATFTLVAGLDVHYHGDEALTAAAVVLDAATLAPVEQVVAHGRAAFPYVPGLFAFRELPALVEALERLTVTPDLLVCDGYGVAHPRGFGLACHLGVLTGLPALGVGKTPFVGVHETPGPERGAWTPIVHEGATVGRALRTRPGVKPVYVSQGHRVSLDTVTEQVLRLTPRYRLPEPIRHADHLARHPS</sequence>
<dbReference type="Pfam" id="PF04493">
    <property type="entry name" value="Endonuclease_5"/>
    <property type="match status" value="1"/>
</dbReference>
<reference evidence="8 9" key="1">
    <citation type="submission" date="2019-03" db="EMBL/GenBank/DDBJ databases">
        <title>Draft genome sequences of novel Actinobacteria.</title>
        <authorList>
            <person name="Sahin N."/>
            <person name="Ay H."/>
            <person name="Saygin H."/>
        </authorList>
    </citation>
    <scope>NUCLEOTIDE SEQUENCE [LARGE SCALE GENOMIC DNA]</scope>
    <source>
        <strain evidence="8 9">CH32</strain>
    </source>
</reference>
<accession>A0A4V2YKD5</accession>
<comment type="similarity">
    <text evidence="6">Belongs to the endonuclease V family.</text>
</comment>
<feature type="binding site" evidence="6">
    <location>
        <position position="68"/>
    </location>
    <ligand>
        <name>Mg(2+)</name>
        <dbReference type="ChEBI" id="CHEBI:18420"/>
    </ligand>
</feature>
<dbReference type="EMBL" id="SMKQ01000129">
    <property type="protein sequence ID" value="TDD42267.1"/>
    <property type="molecule type" value="Genomic_DNA"/>
</dbReference>
<dbReference type="GO" id="GO:0003727">
    <property type="term" value="F:single-stranded RNA binding"/>
    <property type="evidence" value="ECO:0007669"/>
    <property type="project" value="TreeGrafter"/>
</dbReference>
<dbReference type="OrthoDB" id="9790916at2"/>
<dbReference type="GO" id="GO:0016891">
    <property type="term" value="F:RNA endonuclease activity producing 5'-phosphomonoesters, hydrolytic mechanism"/>
    <property type="evidence" value="ECO:0007669"/>
    <property type="project" value="TreeGrafter"/>
</dbReference>
<feature type="binding site" evidence="6">
    <location>
        <position position="135"/>
    </location>
    <ligand>
        <name>Mg(2+)</name>
        <dbReference type="ChEBI" id="CHEBI:18420"/>
    </ligand>
</feature>
<feature type="site" description="Interaction with target DNA" evidence="6">
    <location>
        <position position="105"/>
    </location>
</feature>